<feature type="transmembrane region" description="Helical" evidence="3">
    <location>
        <begin position="55"/>
        <end position="72"/>
    </location>
</feature>
<dbReference type="InterPro" id="IPR002937">
    <property type="entry name" value="Amino_oxidase"/>
</dbReference>
<keyword evidence="6" id="KW-1185">Reference proteome</keyword>
<evidence type="ECO:0000313" key="5">
    <source>
        <dbReference type="EMBL" id="TSE09782.1"/>
    </source>
</evidence>
<organism evidence="5 6">
    <name type="scientific">Aquimarina algiphila</name>
    <dbReference type="NCBI Taxonomy" id="2047982"/>
    <lineage>
        <taxon>Bacteria</taxon>
        <taxon>Pseudomonadati</taxon>
        <taxon>Bacteroidota</taxon>
        <taxon>Flavobacteriia</taxon>
        <taxon>Flavobacteriales</taxon>
        <taxon>Flavobacteriaceae</taxon>
        <taxon>Aquimarina</taxon>
    </lineage>
</organism>
<dbReference type="SUPFAM" id="SSF54373">
    <property type="entry name" value="FAD-linked reductases, C-terminal domain"/>
    <property type="match status" value="1"/>
</dbReference>
<keyword evidence="3" id="KW-0472">Membrane</keyword>
<comment type="similarity">
    <text evidence="1">Belongs to the carotenoid/retinoid oxidoreductase family.</text>
</comment>
<evidence type="ECO:0000256" key="2">
    <source>
        <dbReference type="SAM" id="MobiDB-lite"/>
    </source>
</evidence>
<keyword evidence="3" id="KW-0812">Transmembrane</keyword>
<sequence length="595" mass="68110">MKDSSKNNQQSFLRQTGEKGGRLELVTPTVTKEGKHDLKVETIDEPKKEKKRTNVVILGGGIAGLALSFELLKQPNYNVTILEAENYLGGRCLTLRPGDIFREFTNGIEQTCRFDTNGVTGVPYLNAGPGRIPSGHRNVINYCKALNVELEVYVMESRSNLMKTIEGFGGTTITDRRLANDPRGYFAEYLYQNGAAFLNYMNDRRSDEEKLNNDDIENLKKWLVEYGALDKEGKYQGSSRSGYKKLPGTGEGIIEPPLPFKDILKSVFWDLNFYQPEEFLWQDTSFQPVGGMDKIVHALEREVRRNRGTIHLNAPVHNIKRTDNQWDIMYGDKKTIAADICVSNIPIPLLSGKVIKEDFSANYWKALSKVMETKDFLRPTCKVGWQSDRKYWQNPLDEQTVPVFGGISRISPNRMEQMWYPSNDYNDNTGILTGAYNYGINAKEWEEELPEKRMEEARIGAAKLHGEEFSRQLRHGLSIAWQNIEYQQGGWVDWKKVDEELETFKTEDWVNYERVKNMPLEIEPEIGSSAWCYNELQKQDNGFFITGDQVSKLPGWQEGAIASALQIYGLLEYPDHIFPLKLYRVPSARVLVEGR</sequence>
<feature type="compositionally biased region" description="Polar residues" evidence="2">
    <location>
        <begin position="1"/>
        <end position="14"/>
    </location>
</feature>
<gene>
    <name evidence="5" type="ORF">FOF46_07140</name>
</gene>
<dbReference type="Pfam" id="PF01593">
    <property type="entry name" value="Amino_oxidase"/>
    <property type="match status" value="1"/>
</dbReference>
<protein>
    <recommendedName>
        <fullName evidence="4">Amine oxidase domain-containing protein</fullName>
    </recommendedName>
</protein>
<dbReference type="SUPFAM" id="SSF51905">
    <property type="entry name" value="FAD/NAD(P)-binding domain"/>
    <property type="match status" value="1"/>
</dbReference>
<dbReference type="Gene3D" id="3.50.50.60">
    <property type="entry name" value="FAD/NAD(P)-binding domain"/>
    <property type="match status" value="1"/>
</dbReference>
<dbReference type="InterPro" id="IPR036188">
    <property type="entry name" value="FAD/NAD-bd_sf"/>
</dbReference>
<feature type="domain" description="Amine oxidase" evidence="4">
    <location>
        <begin position="62"/>
        <end position="565"/>
    </location>
</feature>
<dbReference type="Gene3D" id="1.20.1440.240">
    <property type="match status" value="1"/>
</dbReference>
<dbReference type="Proteomes" id="UP000318833">
    <property type="component" value="Unassembled WGS sequence"/>
</dbReference>
<evidence type="ECO:0000313" key="6">
    <source>
        <dbReference type="Proteomes" id="UP000318833"/>
    </source>
</evidence>
<proteinExistence type="inferred from homology"/>
<name>A0A554VN59_9FLAO</name>
<dbReference type="OrthoDB" id="9789960at2"/>
<evidence type="ECO:0000256" key="1">
    <source>
        <dbReference type="ARBA" id="ARBA00006046"/>
    </source>
</evidence>
<accession>A0A554VN59</accession>
<evidence type="ECO:0000259" key="4">
    <source>
        <dbReference type="Pfam" id="PF01593"/>
    </source>
</evidence>
<feature type="region of interest" description="Disordered" evidence="2">
    <location>
        <begin position="1"/>
        <end position="25"/>
    </location>
</feature>
<dbReference type="RefSeq" id="WP_143915969.1">
    <property type="nucleotide sequence ID" value="NZ_CANMIK010000013.1"/>
</dbReference>
<dbReference type="Gene3D" id="3.90.660.10">
    <property type="match status" value="1"/>
</dbReference>
<keyword evidence="3" id="KW-1133">Transmembrane helix</keyword>
<dbReference type="AlphaFoldDB" id="A0A554VN59"/>
<dbReference type="PANTHER" id="PTHR43734:SF1">
    <property type="entry name" value="PHYTOENE DESATURASE"/>
    <property type="match status" value="1"/>
</dbReference>
<dbReference type="GO" id="GO:0016491">
    <property type="term" value="F:oxidoreductase activity"/>
    <property type="evidence" value="ECO:0007669"/>
    <property type="project" value="InterPro"/>
</dbReference>
<reference evidence="5 6" key="1">
    <citation type="submission" date="2019-07" db="EMBL/GenBank/DDBJ databases">
        <title>The draft genome sequence of Aquimarina algiphila M91.</title>
        <authorList>
            <person name="Meng X."/>
        </authorList>
    </citation>
    <scope>NUCLEOTIDE SEQUENCE [LARGE SCALE GENOMIC DNA]</scope>
    <source>
        <strain evidence="5 6">M91</strain>
    </source>
</reference>
<comment type="caution">
    <text evidence="5">The sequence shown here is derived from an EMBL/GenBank/DDBJ whole genome shotgun (WGS) entry which is preliminary data.</text>
</comment>
<dbReference type="PANTHER" id="PTHR43734">
    <property type="entry name" value="PHYTOENE DESATURASE"/>
    <property type="match status" value="1"/>
</dbReference>
<dbReference type="EMBL" id="VLNR01000011">
    <property type="protein sequence ID" value="TSE09782.1"/>
    <property type="molecule type" value="Genomic_DNA"/>
</dbReference>
<evidence type="ECO:0000256" key="3">
    <source>
        <dbReference type="SAM" id="Phobius"/>
    </source>
</evidence>